<keyword evidence="7" id="KW-0808">Transferase</keyword>
<dbReference type="InterPro" id="IPR008271">
    <property type="entry name" value="Ser/Thr_kinase_AS"/>
</dbReference>
<evidence type="ECO:0000256" key="4">
    <source>
        <dbReference type="RuleBase" id="RU000304"/>
    </source>
</evidence>
<dbReference type="InterPro" id="IPR011009">
    <property type="entry name" value="Kinase-like_dom_sf"/>
</dbReference>
<dbReference type="InterPro" id="IPR000719">
    <property type="entry name" value="Prot_kinase_dom"/>
</dbReference>
<dbReference type="FunFam" id="3.30.200.20:FF:000153">
    <property type="entry name" value="Calcium/calmodulin-dependent protein kinase type I"/>
    <property type="match status" value="1"/>
</dbReference>
<feature type="binding site" evidence="3">
    <location>
        <position position="40"/>
    </location>
    <ligand>
        <name>ATP</name>
        <dbReference type="ChEBI" id="CHEBI:30616"/>
    </ligand>
</feature>
<dbReference type="EMBL" id="JADNRY010000001">
    <property type="protein sequence ID" value="KAF9078331.1"/>
    <property type="molecule type" value="Genomic_DNA"/>
</dbReference>
<dbReference type="InterPro" id="IPR017441">
    <property type="entry name" value="Protein_kinase_ATP_BS"/>
</dbReference>
<feature type="compositionally biased region" description="Basic and acidic residues" evidence="5">
    <location>
        <begin position="350"/>
        <end position="374"/>
    </location>
</feature>
<evidence type="ECO:0000256" key="2">
    <source>
        <dbReference type="ARBA" id="ARBA00022840"/>
    </source>
</evidence>
<dbReference type="PROSITE" id="PS00108">
    <property type="entry name" value="PROTEIN_KINASE_ST"/>
    <property type="match status" value="1"/>
</dbReference>
<comment type="similarity">
    <text evidence="4">Belongs to the protein kinase superfamily.</text>
</comment>
<evidence type="ECO:0000256" key="1">
    <source>
        <dbReference type="ARBA" id="ARBA00022741"/>
    </source>
</evidence>
<dbReference type="AlphaFoldDB" id="A0A9P5UGF5"/>
<comment type="caution">
    <text evidence="7">The sequence shown here is derived from an EMBL/GenBank/DDBJ whole genome shotgun (WGS) entry which is preliminary data.</text>
</comment>
<feature type="domain" description="Protein kinase" evidence="6">
    <location>
        <begin position="11"/>
        <end position="276"/>
    </location>
</feature>
<evidence type="ECO:0000259" key="6">
    <source>
        <dbReference type="PROSITE" id="PS50011"/>
    </source>
</evidence>
<proteinExistence type="inferred from homology"/>
<dbReference type="FunFam" id="1.10.510.10:FF:000571">
    <property type="entry name" value="Maternal embryonic leucine zipper kinase"/>
    <property type="match status" value="1"/>
</dbReference>
<keyword evidence="2 3" id="KW-0067">ATP-binding</keyword>
<dbReference type="SMART" id="SM00220">
    <property type="entry name" value="S_TKc"/>
    <property type="match status" value="1"/>
</dbReference>
<accession>A0A9P5UGF5</accession>
<dbReference type="Gene3D" id="3.30.200.20">
    <property type="entry name" value="Phosphorylase Kinase, domain 1"/>
    <property type="match status" value="1"/>
</dbReference>
<dbReference type="Pfam" id="PF00069">
    <property type="entry name" value="Pkinase"/>
    <property type="match status" value="1"/>
</dbReference>
<reference evidence="7" key="1">
    <citation type="submission" date="2020-11" db="EMBL/GenBank/DDBJ databases">
        <authorList>
            <consortium name="DOE Joint Genome Institute"/>
            <person name="Ahrendt S."/>
            <person name="Riley R."/>
            <person name="Andreopoulos W."/>
            <person name="Labutti K."/>
            <person name="Pangilinan J."/>
            <person name="Ruiz-Duenas F.J."/>
            <person name="Barrasa J.M."/>
            <person name="Sanchez-Garcia M."/>
            <person name="Camarero S."/>
            <person name="Miyauchi S."/>
            <person name="Serrano A."/>
            <person name="Linde D."/>
            <person name="Babiker R."/>
            <person name="Drula E."/>
            <person name="Ayuso-Fernandez I."/>
            <person name="Pacheco R."/>
            <person name="Padilla G."/>
            <person name="Ferreira P."/>
            <person name="Barriuso J."/>
            <person name="Kellner H."/>
            <person name="Castanera R."/>
            <person name="Alfaro M."/>
            <person name="Ramirez L."/>
            <person name="Pisabarro A.G."/>
            <person name="Kuo A."/>
            <person name="Tritt A."/>
            <person name="Lipzen A."/>
            <person name="He G."/>
            <person name="Yan M."/>
            <person name="Ng V."/>
            <person name="Cullen D."/>
            <person name="Martin F."/>
            <person name="Rosso M.-N."/>
            <person name="Henrissat B."/>
            <person name="Hibbett D."/>
            <person name="Martinez A.T."/>
            <person name="Grigoriev I.V."/>
        </authorList>
    </citation>
    <scope>NUCLEOTIDE SEQUENCE</scope>
    <source>
        <strain evidence="7">AH 40177</strain>
    </source>
</reference>
<feature type="compositionally biased region" description="Polar residues" evidence="5">
    <location>
        <begin position="409"/>
        <end position="418"/>
    </location>
</feature>
<feature type="compositionally biased region" description="Basic and acidic residues" evidence="5">
    <location>
        <begin position="392"/>
        <end position="406"/>
    </location>
</feature>
<dbReference type="PROSITE" id="PS50011">
    <property type="entry name" value="PROTEIN_KINASE_DOM"/>
    <property type="match status" value="1"/>
</dbReference>
<dbReference type="Proteomes" id="UP000772434">
    <property type="component" value="Unassembled WGS sequence"/>
</dbReference>
<dbReference type="PROSITE" id="PS00107">
    <property type="entry name" value="PROTEIN_KINASE_ATP"/>
    <property type="match status" value="1"/>
</dbReference>
<evidence type="ECO:0000256" key="5">
    <source>
        <dbReference type="SAM" id="MobiDB-lite"/>
    </source>
</evidence>
<sequence>MPNPSTVPCQYRTGRTLGSGTYAIVKEAIHIKTGKYYACKVINKKLMEGREHMVRNEIAVLKRISSGNRNVVTLHDYFETAHNLYLCFDLCTGGELFDRICAKGNYYEGDAASLIRTIFTAVSYIHSAGIVHRDLKPENLLFRTPAEDADIMIADFGLSRVMEGGIGGDKLNLLTEVCGTPGYMAPEIFKKTGHGKPVDVWAMGVITYFLLAGYTPFDKESQQAEMEAIIAGDYKFEPHEYWANVSETAREFIRWCLTNDPNRRPTADECLGHKWLASATPHFVPDPESPTGGPTDLLPHVKKAFNAKGLWRKAAFSIRALNRMTVLAGTGYVFSNNHAEAQRLRENVATYKEESEKAREKMEDASITHQHESDPSSPASPSHSGHPSAKNLHAEGKKNILKKQDDISVDNTSNQNLETMMAKTKLTEKDEQVEAEKSKSTLSNSGKST</sequence>
<dbReference type="GO" id="GO:0004674">
    <property type="term" value="F:protein serine/threonine kinase activity"/>
    <property type="evidence" value="ECO:0007669"/>
    <property type="project" value="UniProtKB-KW"/>
</dbReference>
<organism evidence="7 8">
    <name type="scientific">Rhodocollybia butyracea</name>
    <dbReference type="NCBI Taxonomy" id="206335"/>
    <lineage>
        <taxon>Eukaryota</taxon>
        <taxon>Fungi</taxon>
        <taxon>Dikarya</taxon>
        <taxon>Basidiomycota</taxon>
        <taxon>Agaricomycotina</taxon>
        <taxon>Agaricomycetes</taxon>
        <taxon>Agaricomycetidae</taxon>
        <taxon>Agaricales</taxon>
        <taxon>Marasmiineae</taxon>
        <taxon>Omphalotaceae</taxon>
        <taxon>Rhodocollybia</taxon>
    </lineage>
</organism>
<evidence type="ECO:0000313" key="8">
    <source>
        <dbReference type="Proteomes" id="UP000772434"/>
    </source>
</evidence>
<dbReference type="OrthoDB" id="40902at2759"/>
<dbReference type="CDD" id="cd05117">
    <property type="entry name" value="STKc_CAMK"/>
    <property type="match status" value="1"/>
</dbReference>
<evidence type="ECO:0000256" key="3">
    <source>
        <dbReference type="PROSITE-ProRule" id="PRU10141"/>
    </source>
</evidence>
<keyword evidence="7" id="KW-0418">Kinase</keyword>
<dbReference type="PANTHER" id="PTHR24347">
    <property type="entry name" value="SERINE/THREONINE-PROTEIN KINASE"/>
    <property type="match status" value="1"/>
</dbReference>
<keyword evidence="1 3" id="KW-0547">Nucleotide-binding</keyword>
<dbReference type="SUPFAM" id="SSF56112">
    <property type="entry name" value="Protein kinase-like (PK-like)"/>
    <property type="match status" value="1"/>
</dbReference>
<gene>
    <name evidence="7" type="ORF">BDP27DRAFT_1412332</name>
</gene>
<feature type="compositionally biased region" description="Basic and acidic residues" evidence="5">
    <location>
        <begin position="425"/>
        <end position="439"/>
    </location>
</feature>
<feature type="compositionally biased region" description="Low complexity" evidence="5">
    <location>
        <begin position="375"/>
        <end position="389"/>
    </location>
</feature>
<keyword evidence="8" id="KW-1185">Reference proteome</keyword>
<protein>
    <submittedName>
        <fullName evidence="7">Kinase-like domain-containing protein</fullName>
    </submittedName>
</protein>
<dbReference type="GO" id="GO:0005524">
    <property type="term" value="F:ATP binding"/>
    <property type="evidence" value="ECO:0007669"/>
    <property type="project" value="UniProtKB-UniRule"/>
</dbReference>
<keyword evidence="4" id="KW-0723">Serine/threonine-protein kinase</keyword>
<dbReference type="Gene3D" id="1.10.510.10">
    <property type="entry name" value="Transferase(Phosphotransferase) domain 1"/>
    <property type="match status" value="1"/>
</dbReference>
<feature type="compositionally biased region" description="Polar residues" evidence="5">
    <location>
        <begin position="440"/>
        <end position="449"/>
    </location>
</feature>
<feature type="region of interest" description="Disordered" evidence="5">
    <location>
        <begin position="350"/>
        <end position="449"/>
    </location>
</feature>
<name>A0A9P5UGF5_9AGAR</name>
<evidence type="ECO:0000313" key="7">
    <source>
        <dbReference type="EMBL" id="KAF9078331.1"/>
    </source>
</evidence>